<name>X1GVC8_9ZZZZ</name>
<dbReference type="AlphaFoldDB" id="X1GVC8"/>
<organism evidence="1">
    <name type="scientific">marine sediment metagenome</name>
    <dbReference type="NCBI Taxonomy" id="412755"/>
    <lineage>
        <taxon>unclassified sequences</taxon>
        <taxon>metagenomes</taxon>
        <taxon>ecological metagenomes</taxon>
    </lineage>
</organism>
<sequence>MDEKKLTYDFTPTYSKEHYTLVWINFNFNINKVVETLEWGNETAII</sequence>
<accession>X1GVC8</accession>
<evidence type="ECO:0000313" key="1">
    <source>
        <dbReference type="EMBL" id="GAH61112.1"/>
    </source>
</evidence>
<reference evidence="1" key="1">
    <citation type="journal article" date="2014" name="Front. Microbiol.">
        <title>High frequency of phylogenetically diverse reductive dehalogenase-homologous genes in deep subseafloor sedimentary metagenomes.</title>
        <authorList>
            <person name="Kawai M."/>
            <person name="Futagami T."/>
            <person name="Toyoda A."/>
            <person name="Takaki Y."/>
            <person name="Nishi S."/>
            <person name="Hori S."/>
            <person name="Arai W."/>
            <person name="Tsubouchi T."/>
            <person name="Morono Y."/>
            <person name="Uchiyama I."/>
            <person name="Ito T."/>
            <person name="Fujiyama A."/>
            <person name="Inagaki F."/>
            <person name="Takami H."/>
        </authorList>
    </citation>
    <scope>NUCLEOTIDE SEQUENCE</scope>
    <source>
        <strain evidence="1">Expedition CK06-06</strain>
    </source>
</reference>
<comment type="caution">
    <text evidence="1">The sequence shown here is derived from an EMBL/GenBank/DDBJ whole genome shotgun (WGS) entry which is preliminary data.</text>
</comment>
<proteinExistence type="predicted"/>
<protein>
    <submittedName>
        <fullName evidence="1">Uncharacterized protein</fullName>
    </submittedName>
</protein>
<gene>
    <name evidence="1" type="ORF">S03H2_27389</name>
</gene>
<dbReference type="EMBL" id="BARU01016482">
    <property type="protein sequence ID" value="GAH61112.1"/>
    <property type="molecule type" value="Genomic_DNA"/>
</dbReference>